<dbReference type="InterPro" id="IPR011611">
    <property type="entry name" value="PfkB_dom"/>
</dbReference>
<evidence type="ECO:0000256" key="4">
    <source>
        <dbReference type="ARBA" id="ARBA00022777"/>
    </source>
</evidence>
<organism evidence="8 9">
    <name type="scientific">Lysobacter capsici AZ78</name>
    <dbReference type="NCBI Taxonomy" id="1444315"/>
    <lineage>
        <taxon>Bacteria</taxon>
        <taxon>Pseudomonadati</taxon>
        <taxon>Pseudomonadota</taxon>
        <taxon>Gammaproteobacteria</taxon>
        <taxon>Lysobacterales</taxon>
        <taxon>Lysobacteraceae</taxon>
        <taxon>Lysobacter</taxon>
    </lineage>
</organism>
<evidence type="ECO:0000256" key="6">
    <source>
        <dbReference type="SAM" id="MobiDB-lite"/>
    </source>
</evidence>
<accession>A0A108UBK1</accession>
<reference evidence="8 9" key="1">
    <citation type="journal article" date="2014" name="Genome Announc.">
        <title>Draft Genome Sequence of Lysobacter capsici AZ78, a Bacterium Antagonistic to Plant-Pathogenic Oomycetes.</title>
        <authorList>
            <person name="Puopolo G."/>
            <person name="Sonego P."/>
            <person name="Engelen K."/>
            <person name="Pertot I."/>
        </authorList>
    </citation>
    <scope>NUCLEOTIDE SEQUENCE [LARGE SCALE GENOMIC DNA]</scope>
    <source>
        <strain evidence="8 9">AZ78</strain>
    </source>
</reference>
<evidence type="ECO:0000256" key="2">
    <source>
        <dbReference type="ARBA" id="ARBA00022679"/>
    </source>
</evidence>
<dbReference type="InterPro" id="IPR050306">
    <property type="entry name" value="PfkB_Carbo_kinase"/>
</dbReference>
<dbReference type="CDD" id="cd01167">
    <property type="entry name" value="bac_FRK"/>
    <property type="match status" value="1"/>
</dbReference>
<keyword evidence="5" id="KW-0067">ATP-binding</keyword>
<dbReference type="PANTHER" id="PTHR43085:SF1">
    <property type="entry name" value="PSEUDOURIDINE KINASE-RELATED"/>
    <property type="match status" value="1"/>
</dbReference>
<proteinExistence type="inferred from homology"/>
<evidence type="ECO:0000256" key="5">
    <source>
        <dbReference type="ARBA" id="ARBA00022840"/>
    </source>
</evidence>
<dbReference type="PROSITE" id="PS00584">
    <property type="entry name" value="PFKB_KINASES_2"/>
    <property type="match status" value="1"/>
</dbReference>
<comment type="caution">
    <text evidence="8">The sequence shown here is derived from an EMBL/GenBank/DDBJ whole genome shotgun (WGS) entry which is preliminary data.</text>
</comment>
<evidence type="ECO:0000259" key="7">
    <source>
        <dbReference type="Pfam" id="PF00294"/>
    </source>
</evidence>
<dbReference type="InterPro" id="IPR002173">
    <property type="entry name" value="Carboh/pur_kinase_PfkB_CS"/>
</dbReference>
<comment type="similarity">
    <text evidence="1">Belongs to the carbohydrate kinase PfkB family.</text>
</comment>
<dbReference type="PANTHER" id="PTHR43085">
    <property type="entry name" value="HEXOKINASE FAMILY MEMBER"/>
    <property type="match status" value="1"/>
</dbReference>
<dbReference type="RefSeq" id="WP_082723712.1">
    <property type="nucleotide sequence ID" value="NZ_JAJA02000001.1"/>
</dbReference>
<dbReference type="GO" id="GO:0005524">
    <property type="term" value="F:ATP binding"/>
    <property type="evidence" value="ECO:0007669"/>
    <property type="project" value="UniProtKB-KW"/>
</dbReference>
<sequence>MSVAPVVSDSVTSNPSSSSRGGAILCFGEALIDFLARPSKVAGEPRHFVEYAGGAPANVAVAAARLGGNARFVGMLGEDMFGDFLAEQFQHYGVDTRHVVRTDRAKTALAFVSLDGHGERSFSFYRPPAADLLFRDSDFSVDSFVDAGVFHVCSNSLTEEAIAAATLAGMRRARTAGALVSMDMNLRPSLWPSDVDPAPRLLAALLEADLIKLCQSELDFLARHLGGERNALQRLWVGYATCVLITDGATPIRWHTRTRSGEVATFKIAPADTTGAGDAFVGGLLHRLAALKVDAANFTDFLERESDFVDALRYAAAVGALATTRHGAFAAMPSADEVERLMQEQA</sequence>
<name>A0A108UBK1_9GAMM</name>
<keyword evidence="9" id="KW-1185">Reference proteome</keyword>
<dbReference type="Gene3D" id="3.40.1190.20">
    <property type="match status" value="1"/>
</dbReference>
<keyword evidence="2 8" id="KW-0808">Transferase</keyword>
<keyword evidence="4" id="KW-0418">Kinase</keyword>
<dbReference type="Pfam" id="PF00294">
    <property type="entry name" value="PfkB"/>
    <property type="match status" value="1"/>
</dbReference>
<dbReference type="EMBL" id="JAJA02000001">
    <property type="protein sequence ID" value="KWS06079.1"/>
    <property type="molecule type" value="Genomic_DNA"/>
</dbReference>
<feature type="domain" description="Carbohydrate kinase PfkB" evidence="7">
    <location>
        <begin position="24"/>
        <end position="333"/>
    </location>
</feature>
<keyword evidence="3" id="KW-0547">Nucleotide-binding</keyword>
<protein>
    <submittedName>
        <fullName evidence="8">Fructokinase protein</fullName>
        <ecNumber evidence="8">2.7.1.4</ecNumber>
    </submittedName>
</protein>
<dbReference type="AlphaFoldDB" id="A0A108UBK1"/>
<feature type="region of interest" description="Disordered" evidence="6">
    <location>
        <begin position="1"/>
        <end position="20"/>
    </location>
</feature>
<dbReference type="EC" id="2.7.1.4" evidence="8"/>
<dbReference type="GO" id="GO:0008865">
    <property type="term" value="F:fructokinase activity"/>
    <property type="evidence" value="ECO:0007669"/>
    <property type="project" value="UniProtKB-EC"/>
</dbReference>
<evidence type="ECO:0000256" key="1">
    <source>
        <dbReference type="ARBA" id="ARBA00010688"/>
    </source>
</evidence>
<dbReference type="InterPro" id="IPR029056">
    <property type="entry name" value="Ribokinase-like"/>
</dbReference>
<evidence type="ECO:0000313" key="8">
    <source>
        <dbReference type="EMBL" id="KWS06079.1"/>
    </source>
</evidence>
<gene>
    <name evidence="8" type="ORF">AZ78_3633</name>
</gene>
<dbReference type="Proteomes" id="UP000023435">
    <property type="component" value="Unassembled WGS sequence"/>
</dbReference>
<evidence type="ECO:0000313" key="9">
    <source>
        <dbReference type="Proteomes" id="UP000023435"/>
    </source>
</evidence>
<dbReference type="SUPFAM" id="SSF53613">
    <property type="entry name" value="Ribokinase-like"/>
    <property type="match status" value="1"/>
</dbReference>
<feature type="compositionally biased region" description="Low complexity" evidence="6">
    <location>
        <begin position="1"/>
        <end position="19"/>
    </location>
</feature>
<dbReference type="OrthoDB" id="9795789at2"/>
<evidence type="ECO:0000256" key="3">
    <source>
        <dbReference type="ARBA" id="ARBA00022741"/>
    </source>
</evidence>